<evidence type="ECO:0000259" key="1">
    <source>
        <dbReference type="Pfam" id="PF13435"/>
    </source>
</evidence>
<dbReference type="InterPro" id="IPR036280">
    <property type="entry name" value="Multihaem_cyt_sf"/>
</dbReference>
<organism evidence="2 3">
    <name type="scientific">Singulisphaera acidiphila (strain ATCC BAA-1392 / DSM 18658 / VKM B-2454 / MOB10)</name>
    <dbReference type="NCBI Taxonomy" id="886293"/>
    <lineage>
        <taxon>Bacteria</taxon>
        <taxon>Pseudomonadati</taxon>
        <taxon>Planctomycetota</taxon>
        <taxon>Planctomycetia</taxon>
        <taxon>Isosphaerales</taxon>
        <taxon>Isosphaeraceae</taxon>
        <taxon>Singulisphaera</taxon>
    </lineage>
</organism>
<accession>L0DIP2</accession>
<dbReference type="KEGG" id="saci:Sinac_4971"/>
<keyword evidence="3" id="KW-1185">Reference proteome</keyword>
<dbReference type="InterPro" id="IPR023155">
    <property type="entry name" value="Cyt_c-552/4"/>
</dbReference>
<dbReference type="HOGENOM" id="CLU_045674_0_0_0"/>
<proteinExistence type="predicted"/>
<dbReference type="Gene3D" id="1.10.1130.10">
    <property type="entry name" value="Flavocytochrome C3, Chain A"/>
    <property type="match status" value="1"/>
</dbReference>
<feature type="domain" description="Cytochrome c-552/4" evidence="1">
    <location>
        <begin position="69"/>
        <end position="146"/>
    </location>
</feature>
<dbReference type="STRING" id="886293.Sinac_4971"/>
<dbReference type="EMBL" id="CP003364">
    <property type="protein sequence ID" value="AGA29127.1"/>
    <property type="molecule type" value="Genomic_DNA"/>
</dbReference>
<reference evidence="2 3" key="1">
    <citation type="submission" date="2012-02" db="EMBL/GenBank/DDBJ databases">
        <title>Complete sequence of chromosome of Singulisphaera acidiphila DSM 18658.</title>
        <authorList>
            <consortium name="US DOE Joint Genome Institute (JGI-PGF)"/>
            <person name="Lucas S."/>
            <person name="Copeland A."/>
            <person name="Lapidus A."/>
            <person name="Glavina del Rio T."/>
            <person name="Dalin E."/>
            <person name="Tice H."/>
            <person name="Bruce D."/>
            <person name="Goodwin L."/>
            <person name="Pitluck S."/>
            <person name="Peters L."/>
            <person name="Ovchinnikova G."/>
            <person name="Chertkov O."/>
            <person name="Kyrpides N."/>
            <person name="Mavromatis K."/>
            <person name="Ivanova N."/>
            <person name="Brettin T."/>
            <person name="Detter J.C."/>
            <person name="Han C."/>
            <person name="Larimer F."/>
            <person name="Land M."/>
            <person name="Hauser L."/>
            <person name="Markowitz V."/>
            <person name="Cheng J.-F."/>
            <person name="Hugenholtz P."/>
            <person name="Woyke T."/>
            <person name="Wu D."/>
            <person name="Tindall B."/>
            <person name="Pomrenke H."/>
            <person name="Brambilla E."/>
            <person name="Klenk H.-P."/>
            <person name="Eisen J.A."/>
        </authorList>
    </citation>
    <scope>NUCLEOTIDE SEQUENCE [LARGE SCALE GENOMIC DNA]</scope>
    <source>
        <strain evidence="3">ATCC BAA-1392 / DSM 18658 / VKM B-2454 / MOB10</strain>
    </source>
</reference>
<dbReference type="Proteomes" id="UP000010798">
    <property type="component" value="Chromosome"/>
</dbReference>
<dbReference type="OrthoDB" id="248740at2"/>
<evidence type="ECO:0000313" key="3">
    <source>
        <dbReference type="Proteomes" id="UP000010798"/>
    </source>
</evidence>
<evidence type="ECO:0000313" key="2">
    <source>
        <dbReference type="EMBL" id="AGA29127.1"/>
    </source>
</evidence>
<protein>
    <recommendedName>
        <fullName evidence="1">Cytochrome c-552/4 domain-containing protein</fullName>
    </recommendedName>
</protein>
<dbReference type="RefSeq" id="WP_015248235.1">
    <property type="nucleotide sequence ID" value="NC_019892.1"/>
</dbReference>
<name>L0DIP2_SINAD</name>
<sequence>MRALKGGMDQGILPLLVILAFAAGERRAHTAEPARPIELTQANWGAGRCSSTACHGSPTPVYGSRVFRNEHTVWASRDRHAGAFQTLYSDLSRSIAKKLGQGSGRTLPAHQDGRCLACHSTPGPAVNPELAATIRQDGVGCESCHGSSGSWLALHTTYDWDLLSSHDKEERFGKVRLDDLAVRAERCVACHVGVPARNGLPAREVDHDLIAAGHPRLNFEFSSFLANLPAHWVETGRNTAGDFPARTWAIGQLVSSRTALELLESRAKEAARVGPDGPSRWPEFSEYDCASCHQDLRSRPPGTKVVGAATVPGVPAWGTWYFPLVSTLADLRHERDPAATAITACLGPLRTSMNVPLPDASRVAGEAGQAAQALDRWLATVQQETFDPAKTEPLLRTLRAKEIGRIEPSGPGWDLEAQVYLGLVPLRQSLGQPLQNDPGLLNELRDRRKRLLAPYVPVQTTSGTFPPADGPPHH</sequence>
<dbReference type="eggNOG" id="ENOG5032SHP">
    <property type="taxonomic scope" value="Bacteria"/>
</dbReference>
<dbReference type="SUPFAM" id="SSF48695">
    <property type="entry name" value="Multiheme cytochromes"/>
    <property type="match status" value="1"/>
</dbReference>
<dbReference type="AlphaFoldDB" id="L0DIP2"/>
<gene>
    <name evidence="2" type="ordered locus">Sinac_4971</name>
</gene>
<dbReference type="Pfam" id="PF13435">
    <property type="entry name" value="Cytochrome_C554"/>
    <property type="match status" value="1"/>
</dbReference>